<proteinExistence type="predicted"/>
<organism evidence="1 2">
    <name type="scientific">Penicillium digitatum (strain PHI26 / CECT 20796)</name>
    <name type="common">Green mold</name>
    <dbReference type="NCBI Taxonomy" id="1170229"/>
    <lineage>
        <taxon>Eukaryota</taxon>
        <taxon>Fungi</taxon>
        <taxon>Dikarya</taxon>
        <taxon>Ascomycota</taxon>
        <taxon>Pezizomycotina</taxon>
        <taxon>Eurotiomycetes</taxon>
        <taxon>Eurotiomycetidae</taxon>
        <taxon>Eurotiales</taxon>
        <taxon>Aspergillaceae</taxon>
        <taxon>Penicillium</taxon>
    </lineage>
</organism>
<dbReference type="Proteomes" id="UP000009882">
    <property type="component" value="Unassembled WGS sequence"/>
</dbReference>
<protein>
    <submittedName>
        <fullName evidence="1">Uncharacterized protein</fullName>
    </submittedName>
</protein>
<dbReference type="AlphaFoldDB" id="K9FSY8"/>
<keyword evidence="2" id="KW-1185">Reference proteome</keyword>
<gene>
    <name evidence="1" type="ORF">PDIG_90650</name>
</gene>
<dbReference type="InParanoid" id="K9FSY8"/>
<reference evidence="2" key="1">
    <citation type="journal article" date="2012" name="BMC Genomics">
        <title>Genome sequence of the necrotrophic fungus Penicillium digitatum, the main postharvest pathogen of citrus.</title>
        <authorList>
            <person name="Marcet-Houben M."/>
            <person name="Ballester A.-R."/>
            <person name="de la Fuente B."/>
            <person name="Harries E."/>
            <person name="Marcos J.F."/>
            <person name="Gonzalez-Candelas L."/>
            <person name="Gabaldon T."/>
        </authorList>
    </citation>
    <scope>NUCLEOTIDE SEQUENCE [LARGE SCALE GENOMIC DNA]</scope>
    <source>
        <strain evidence="2">PHI26 / CECT 20796</strain>
    </source>
</reference>
<evidence type="ECO:0000313" key="1">
    <source>
        <dbReference type="EMBL" id="EKV04201.1"/>
    </source>
</evidence>
<dbReference type="EMBL" id="AKCT01000341">
    <property type="protein sequence ID" value="EKV04201.1"/>
    <property type="molecule type" value="Genomic_DNA"/>
</dbReference>
<accession>K9FSY8</accession>
<comment type="caution">
    <text evidence="1">The sequence shown here is derived from an EMBL/GenBank/DDBJ whole genome shotgun (WGS) entry which is preliminary data.</text>
</comment>
<name>K9FSY8_PEND2</name>
<sequence>MSDTGIGGGWGCIRSEDLIGCYPWCRGIYHTIAYTDLALGKQKKKKPGKRVNLDVEQLLTIFLFFHLY</sequence>
<dbReference type="HOGENOM" id="CLU_2794718_0_0_1"/>
<evidence type="ECO:0000313" key="2">
    <source>
        <dbReference type="Proteomes" id="UP000009882"/>
    </source>
</evidence>